<keyword evidence="4" id="KW-0443">Lipid metabolism</keyword>
<organism evidence="7 8">
    <name type="scientific">Candidatus Sulfuritelmatomonas gaucii</name>
    <dbReference type="NCBI Taxonomy" id="2043161"/>
    <lineage>
        <taxon>Bacteria</taxon>
        <taxon>Pseudomonadati</taxon>
        <taxon>Acidobacteriota</taxon>
        <taxon>Terriglobia</taxon>
        <taxon>Terriglobales</taxon>
        <taxon>Acidobacteriaceae</taxon>
        <taxon>Candidatus Sulfuritelmatomonas</taxon>
    </lineage>
</organism>
<protein>
    <recommendedName>
        <fullName evidence="9">Peptidase C45</fullName>
    </recommendedName>
</protein>
<dbReference type="AlphaFoldDB" id="A0A2N9L4K5"/>
<evidence type="ECO:0000313" key="8">
    <source>
        <dbReference type="Proteomes" id="UP000239735"/>
    </source>
</evidence>
<keyword evidence="1 6" id="KW-0732">Signal</keyword>
<evidence type="ECO:0000256" key="6">
    <source>
        <dbReference type="SAM" id="SignalP"/>
    </source>
</evidence>
<dbReference type="Proteomes" id="UP000239735">
    <property type="component" value="Unassembled WGS sequence"/>
</dbReference>
<dbReference type="GO" id="GO:0009395">
    <property type="term" value="P:phospholipid catabolic process"/>
    <property type="evidence" value="ECO:0007669"/>
    <property type="project" value="TreeGrafter"/>
</dbReference>
<feature type="chain" id="PRO_5014802716" description="Peptidase C45" evidence="6">
    <location>
        <begin position="25"/>
        <end position="482"/>
    </location>
</feature>
<evidence type="ECO:0000256" key="4">
    <source>
        <dbReference type="ARBA" id="ARBA00023098"/>
    </source>
</evidence>
<dbReference type="Pfam" id="PF04916">
    <property type="entry name" value="Phospholip_B"/>
    <property type="match status" value="1"/>
</dbReference>
<sequence>MRVTALLALAILLFAIVAATPAAARDHENDPRLRGAYKFREGGWTYVHLQGTPEQIGFQHGYLLAREIEDNLHVYVVEAPHHAKRKWSFFRDAAQNVLWPHLDSEYQEELKGIVEGLHAQGSALDLWDVVALNGYIELSDYYVPWINAKEGKPNPPEAVAPGKCSAFVATGSATKDGKIVIAHSNWTSYAEGERWTMVFDIVPASGQHFIMDGMPGVITSQDDFGVNASGLMITETTLPMAKGFDVNGIAEFDRSRKAMQYATSIDEYAVIMRKGNNGGYANSWLIGDRKTGEIGYLELGLHHTPLTKKKDGYIVSSNFAADPLLIRDDTPGFDPNDPKSSMNARHIRAEQFVKEHYGKLDTALAEAYLSDHYDSYEHKIDADKRSLCGHIDLSPVGEKVWDDPPYFPEGAVTGKVMNSDMAAKLRFTGRAGHPCGDNFTAAPFLAAHPEFAWQKPILHDMNAGPWTTFTADEKAPAVMTQN</sequence>
<dbReference type="NCBIfam" id="NF040521">
    <property type="entry name" value="C45_proenzyme"/>
    <property type="match status" value="1"/>
</dbReference>
<proteinExistence type="predicted"/>
<evidence type="ECO:0000256" key="1">
    <source>
        <dbReference type="ARBA" id="ARBA00022729"/>
    </source>
</evidence>
<dbReference type="GO" id="GO:0005576">
    <property type="term" value="C:extracellular region"/>
    <property type="evidence" value="ECO:0007669"/>
    <property type="project" value="TreeGrafter"/>
</dbReference>
<keyword evidence="2" id="KW-0378">Hydrolase</keyword>
<dbReference type="InterPro" id="IPR007000">
    <property type="entry name" value="PLipase_B-like"/>
</dbReference>
<accession>A0A2N9L4K5</accession>
<dbReference type="InterPro" id="IPR047794">
    <property type="entry name" value="C45_proenzyme-like"/>
</dbReference>
<evidence type="ECO:0000256" key="2">
    <source>
        <dbReference type="ARBA" id="ARBA00022801"/>
    </source>
</evidence>
<evidence type="ECO:0008006" key="9">
    <source>
        <dbReference type="Google" id="ProtNLM"/>
    </source>
</evidence>
<dbReference type="Gene3D" id="3.60.60.30">
    <property type="match status" value="1"/>
</dbReference>
<dbReference type="PANTHER" id="PTHR12370:SF3">
    <property type="entry name" value="PHOSPHOLIPASE B-LIKE 2-RELATED"/>
    <property type="match status" value="1"/>
</dbReference>
<reference evidence="8" key="1">
    <citation type="submission" date="2018-02" db="EMBL/GenBank/DDBJ databases">
        <authorList>
            <person name="Hausmann B."/>
        </authorList>
    </citation>
    <scope>NUCLEOTIDE SEQUENCE [LARGE SCALE GENOMIC DNA]</scope>
    <source>
        <strain evidence="8">Peat soil MAG SbA5</strain>
    </source>
</reference>
<feature type="signal peptide" evidence="6">
    <location>
        <begin position="1"/>
        <end position="24"/>
    </location>
</feature>
<evidence type="ECO:0000313" key="7">
    <source>
        <dbReference type="EMBL" id="SPE18159.1"/>
    </source>
</evidence>
<dbReference type="EMBL" id="OKRB01000046">
    <property type="protein sequence ID" value="SPE18159.1"/>
    <property type="molecule type" value="Genomic_DNA"/>
</dbReference>
<keyword evidence="5" id="KW-0325">Glycoprotein</keyword>
<dbReference type="PANTHER" id="PTHR12370">
    <property type="entry name" value="PHOSPHOLIPASE B-RELATED"/>
    <property type="match status" value="1"/>
</dbReference>
<name>A0A2N9L4K5_9BACT</name>
<keyword evidence="3" id="KW-0442">Lipid degradation</keyword>
<dbReference type="OrthoDB" id="8109453at2"/>
<dbReference type="GO" id="GO:0004620">
    <property type="term" value="F:phospholipase activity"/>
    <property type="evidence" value="ECO:0007669"/>
    <property type="project" value="InterPro"/>
</dbReference>
<evidence type="ECO:0000256" key="3">
    <source>
        <dbReference type="ARBA" id="ARBA00022963"/>
    </source>
</evidence>
<evidence type="ECO:0000256" key="5">
    <source>
        <dbReference type="ARBA" id="ARBA00023180"/>
    </source>
</evidence>
<gene>
    <name evidence="7" type="ORF">SBA5_140026</name>
</gene>